<dbReference type="PANTHER" id="PTHR15615">
    <property type="match status" value="1"/>
</dbReference>
<gene>
    <name evidence="2" type="ORF">P153DRAFT_368983</name>
</gene>
<organism evidence="2 3">
    <name type="scientific">Dothidotthia symphoricarpi CBS 119687</name>
    <dbReference type="NCBI Taxonomy" id="1392245"/>
    <lineage>
        <taxon>Eukaryota</taxon>
        <taxon>Fungi</taxon>
        <taxon>Dikarya</taxon>
        <taxon>Ascomycota</taxon>
        <taxon>Pezizomycotina</taxon>
        <taxon>Dothideomycetes</taxon>
        <taxon>Pleosporomycetidae</taxon>
        <taxon>Pleosporales</taxon>
        <taxon>Dothidotthiaceae</taxon>
        <taxon>Dothidotthia</taxon>
    </lineage>
</organism>
<dbReference type="RefSeq" id="XP_033521355.1">
    <property type="nucleotide sequence ID" value="XM_033668658.1"/>
</dbReference>
<proteinExistence type="predicted"/>
<keyword evidence="3" id="KW-1185">Reference proteome</keyword>
<feature type="compositionally biased region" description="Pro residues" evidence="1">
    <location>
        <begin position="436"/>
        <end position="449"/>
    </location>
</feature>
<dbReference type="Proteomes" id="UP000799771">
    <property type="component" value="Unassembled WGS sequence"/>
</dbReference>
<feature type="compositionally biased region" description="Polar residues" evidence="1">
    <location>
        <begin position="360"/>
        <end position="369"/>
    </location>
</feature>
<dbReference type="OrthoDB" id="244495at2759"/>
<dbReference type="InterPro" id="IPR013922">
    <property type="entry name" value="Cyclin_PHO80-like"/>
</dbReference>
<evidence type="ECO:0000313" key="3">
    <source>
        <dbReference type="Proteomes" id="UP000799771"/>
    </source>
</evidence>
<dbReference type="AlphaFoldDB" id="A0A6A6A752"/>
<dbReference type="GO" id="GO:0005634">
    <property type="term" value="C:nucleus"/>
    <property type="evidence" value="ECO:0007669"/>
    <property type="project" value="TreeGrafter"/>
</dbReference>
<evidence type="ECO:0000313" key="2">
    <source>
        <dbReference type="EMBL" id="KAF2126963.1"/>
    </source>
</evidence>
<protein>
    <recommendedName>
        <fullName evidence="4">Cyclin-domain-containing protein</fullName>
    </recommendedName>
</protein>
<feature type="region of interest" description="Disordered" evidence="1">
    <location>
        <begin position="92"/>
        <end position="126"/>
    </location>
</feature>
<accession>A0A6A6A752</accession>
<dbReference type="PANTHER" id="PTHR15615:SF118">
    <property type="entry name" value="CYCLIN, HYPOTHETICAL (EUROFUNG)"/>
    <property type="match status" value="1"/>
</dbReference>
<dbReference type="GO" id="GO:0016538">
    <property type="term" value="F:cyclin-dependent protein serine/threonine kinase regulator activity"/>
    <property type="evidence" value="ECO:0007669"/>
    <property type="project" value="TreeGrafter"/>
</dbReference>
<feature type="region of interest" description="Disordered" evidence="1">
    <location>
        <begin position="360"/>
        <end position="454"/>
    </location>
</feature>
<feature type="region of interest" description="Disordered" evidence="1">
    <location>
        <begin position="475"/>
        <end position="545"/>
    </location>
</feature>
<feature type="compositionally biased region" description="Polar residues" evidence="1">
    <location>
        <begin position="417"/>
        <end position="434"/>
    </location>
</feature>
<dbReference type="GO" id="GO:0019901">
    <property type="term" value="F:protein kinase binding"/>
    <property type="evidence" value="ECO:0007669"/>
    <property type="project" value="InterPro"/>
</dbReference>
<evidence type="ECO:0008006" key="4">
    <source>
        <dbReference type="Google" id="ProtNLM"/>
    </source>
</evidence>
<feature type="compositionally biased region" description="Polar residues" evidence="1">
    <location>
        <begin position="531"/>
        <end position="544"/>
    </location>
</feature>
<dbReference type="CDD" id="cd20557">
    <property type="entry name" value="CYCLIN_ScPCL1-like"/>
    <property type="match status" value="1"/>
</dbReference>
<dbReference type="Gene3D" id="1.10.472.10">
    <property type="entry name" value="Cyclin-like"/>
    <property type="match status" value="1"/>
</dbReference>
<feature type="compositionally biased region" description="Basic and acidic residues" evidence="1">
    <location>
        <begin position="387"/>
        <end position="397"/>
    </location>
</feature>
<feature type="compositionally biased region" description="Polar residues" evidence="1">
    <location>
        <begin position="479"/>
        <end position="503"/>
    </location>
</feature>
<feature type="compositionally biased region" description="Low complexity" evidence="1">
    <location>
        <begin position="105"/>
        <end position="120"/>
    </location>
</feature>
<evidence type="ECO:0000256" key="1">
    <source>
        <dbReference type="SAM" id="MobiDB-lite"/>
    </source>
</evidence>
<name>A0A6A6A752_9PLEO</name>
<reference evidence="2" key="1">
    <citation type="journal article" date="2020" name="Stud. Mycol.">
        <title>101 Dothideomycetes genomes: a test case for predicting lifestyles and emergence of pathogens.</title>
        <authorList>
            <person name="Haridas S."/>
            <person name="Albert R."/>
            <person name="Binder M."/>
            <person name="Bloem J."/>
            <person name="Labutti K."/>
            <person name="Salamov A."/>
            <person name="Andreopoulos B."/>
            <person name="Baker S."/>
            <person name="Barry K."/>
            <person name="Bills G."/>
            <person name="Bluhm B."/>
            <person name="Cannon C."/>
            <person name="Castanera R."/>
            <person name="Culley D."/>
            <person name="Daum C."/>
            <person name="Ezra D."/>
            <person name="Gonzalez J."/>
            <person name="Henrissat B."/>
            <person name="Kuo A."/>
            <person name="Liang C."/>
            <person name="Lipzen A."/>
            <person name="Lutzoni F."/>
            <person name="Magnuson J."/>
            <person name="Mondo S."/>
            <person name="Nolan M."/>
            <person name="Ohm R."/>
            <person name="Pangilinan J."/>
            <person name="Park H.-J."/>
            <person name="Ramirez L."/>
            <person name="Alfaro M."/>
            <person name="Sun H."/>
            <person name="Tritt A."/>
            <person name="Yoshinaga Y."/>
            <person name="Zwiers L.-H."/>
            <person name="Turgeon B."/>
            <person name="Goodwin S."/>
            <person name="Spatafora J."/>
            <person name="Crous P."/>
            <person name="Grigoriev I."/>
        </authorList>
    </citation>
    <scope>NUCLEOTIDE SEQUENCE</scope>
    <source>
        <strain evidence="2">CBS 119687</strain>
    </source>
</reference>
<sequence length="619" mass="68164">MLELQLPRPMPHAIPREPPFDLFSSVSARSLLPKLDVTMHLPMPRITASHDHANTLRTPDLPGSAVRAVSLPSAQGVGPHYSYQLPAIGTSRAITAPSSSPPPRQSQQQQPQHPQEASQSPRKKWTIQPNLRIPSTISTPQEGLPQLAAEVTCLFWFESSTVLKQVLDVTKSPRSIQPLVPDAMPTTGFRKWVATILTTTQVAQNVILLALLFIYRLKQTNPTVKGKPGSEYRLLTVALMLGNKFLDDNTYTNKTWAEVSGISVQEVHVMEVEFLSNMRYGLYTSKEQWDKWHTTLGKFGTYFDHASKIAISARGSPSGPSNHSFGVQNYVPSPPTTLQPSPPMSTTYSANPFAFVNTPSLPSQTTPATVSPVGHRSELGPIMQRKRSNDHSGEPPMKRQAHGFAPGPYSNAPLIPTLQTPVNRSFEPSPSTNRLPPLPSLSIPPPQHLPPAHVKNWSELPLPIPGSRSMAMVYPPPVQWQQPGSTPTSSVAPPFSTTQTPTTDRSRQISPYLPSAESSPTSASFSTSHSRQLSPSHFLSQRQSPYRPVRGVHTLLVPPPQKSIHNPAQNIAYDQMHYQPLGRPMTECRAGLLPYMDHGAWPATNQFNQLPVPQQPVFR</sequence>
<dbReference type="GO" id="GO:0000307">
    <property type="term" value="C:cyclin-dependent protein kinase holoenzyme complex"/>
    <property type="evidence" value="ECO:0007669"/>
    <property type="project" value="TreeGrafter"/>
</dbReference>
<dbReference type="Pfam" id="PF08613">
    <property type="entry name" value="Cyclin"/>
    <property type="match status" value="1"/>
</dbReference>
<feature type="compositionally biased region" description="Low complexity" evidence="1">
    <location>
        <begin position="514"/>
        <end position="530"/>
    </location>
</feature>
<dbReference type="GeneID" id="54409090"/>
<dbReference type="EMBL" id="ML977512">
    <property type="protein sequence ID" value="KAF2126963.1"/>
    <property type="molecule type" value="Genomic_DNA"/>
</dbReference>